<evidence type="ECO:0000256" key="4">
    <source>
        <dbReference type="ARBA" id="ARBA00022989"/>
    </source>
</evidence>
<keyword evidence="3" id="KW-0735">Signal-anchor</keyword>
<keyword evidence="2" id="KW-0812">Transmembrane</keyword>
<keyword evidence="5" id="KW-0472">Membrane</keyword>
<feature type="region of interest" description="Disordered" evidence="7">
    <location>
        <begin position="173"/>
        <end position="207"/>
    </location>
</feature>
<protein>
    <submittedName>
        <fullName evidence="8">Glycosyltransferase-like protein LARGE2</fullName>
    </submittedName>
</protein>
<evidence type="ECO:0000256" key="5">
    <source>
        <dbReference type="ARBA" id="ARBA00023136"/>
    </source>
</evidence>
<evidence type="ECO:0000256" key="3">
    <source>
        <dbReference type="ARBA" id="ARBA00022968"/>
    </source>
</evidence>
<keyword evidence="8" id="KW-0808">Transferase</keyword>
<evidence type="ECO:0000256" key="6">
    <source>
        <dbReference type="ARBA" id="ARBA00023180"/>
    </source>
</evidence>
<dbReference type="GO" id="GO:0016020">
    <property type="term" value="C:membrane"/>
    <property type="evidence" value="ECO:0007669"/>
    <property type="project" value="UniProtKB-SubCell"/>
</dbReference>
<dbReference type="OrthoDB" id="514234at2759"/>
<reference evidence="8 9" key="1">
    <citation type="journal article" date="2017" name="Mol. Biol. Evol.">
        <title>The 4-celled Tetrabaena socialis nuclear genome reveals the essential components for genetic control of cell number at the origin of multicellularity in the volvocine lineage.</title>
        <authorList>
            <person name="Featherston J."/>
            <person name="Arakaki Y."/>
            <person name="Hanschen E.R."/>
            <person name="Ferris P.J."/>
            <person name="Michod R.E."/>
            <person name="Olson B.J.S.C."/>
            <person name="Nozaki H."/>
            <person name="Durand P.M."/>
        </authorList>
    </citation>
    <scope>NUCLEOTIDE SEQUENCE [LARGE SCALE GENOMIC DNA]</scope>
    <source>
        <strain evidence="8 9">NIES-571</strain>
    </source>
</reference>
<keyword evidence="9" id="KW-1185">Reference proteome</keyword>
<keyword evidence="6" id="KW-0325">Glycoprotein</keyword>
<dbReference type="GO" id="GO:0035269">
    <property type="term" value="P:protein O-linked glycosylation via mannose"/>
    <property type="evidence" value="ECO:0007669"/>
    <property type="project" value="TreeGrafter"/>
</dbReference>
<name>A0A2J7ZU47_9CHLO</name>
<dbReference type="PANTHER" id="PTHR12270">
    <property type="entry name" value="GLYCOSYLTRANSFERASE-RELATED"/>
    <property type="match status" value="1"/>
</dbReference>
<comment type="caution">
    <text evidence="8">The sequence shown here is derived from an EMBL/GenBank/DDBJ whole genome shotgun (WGS) entry which is preliminary data.</text>
</comment>
<dbReference type="GO" id="GO:0042285">
    <property type="term" value="F:xylosyltransferase activity"/>
    <property type="evidence" value="ECO:0007669"/>
    <property type="project" value="TreeGrafter"/>
</dbReference>
<comment type="subcellular location">
    <subcellularLocation>
        <location evidence="1">Membrane</location>
        <topology evidence="1">Single-pass type II membrane protein</topology>
    </subcellularLocation>
</comment>
<keyword evidence="4" id="KW-1133">Transmembrane helix</keyword>
<evidence type="ECO:0000256" key="7">
    <source>
        <dbReference type="SAM" id="MobiDB-lite"/>
    </source>
</evidence>
<dbReference type="InterPro" id="IPR051292">
    <property type="entry name" value="Xyl/GlcA_transferase"/>
</dbReference>
<evidence type="ECO:0000313" key="8">
    <source>
        <dbReference type="EMBL" id="PNH03794.1"/>
    </source>
</evidence>
<dbReference type="Proteomes" id="UP000236333">
    <property type="component" value="Unassembled WGS sequence"/>
</dbReference>
<dbReference type="Pfam" id="PF13896">
    <property type="entry name" value="Glyco_transf_49"/>
    <property type="match status" value="1"/>
</dbReference>
<evidence type="ECO:0000256" key="2">
    <source>
        <dbReference type="ARBA" id="ARBA00022692"/>
    </source>
</evidence>
<evidence type="ECO:0000256" key="1">
    <source>
        <dbReference type="ARBA" id="ARBA00004606"/>
    </source>
</evidence>
<dbReference type="GO" id="GO:0015020">
    <property type="term" value="F:glucuronosyltransferase activity"/>
    <property type="evidence" value="ECO:0007669"/>
    <property type="project" value="TreeGrafter"/>
</dbReference>
<dbReference type="AlphaFoldDB" id="A0A2J7ZU47"/>
<evidence type="ECO:0000313" key="9">
    <source>
        <dbReference type="Proteomes" id="UP000236333"/>
    </source>
</evidence>
<dbReference type="PANTHER" id="PTHR12270:SF52">
    <property type="entry name" value="GLYCOSYLTRANSFERASE-LIKE PROTEIN GNT13-RELATED"/>
    <property type="match status" value="1"/>
</dbReference>
<organism evidence="8 9">
    <name type="scientific">Tetrabaena socialis</name>
    <dbReference type="NCBI Taxonomy" id="47790"/>
    <lineage>
        <taxon>Eukaryota</taxon>
        <taxon>Viridiplantae</taxon>
        <taxon>Chlorophyta</taxon>
        <taxon>core chlorophytes</taxon>
        <taxon>Chlorophyceae</taxon>
        <taxon>CS clade</taxon>
        <taxon>Chlamydomonadales</taxon>
        <taxon>Tetrabaenaceae</taxon>
        <taxon>Tetrabaena</taxon>
    </lineage>
</organism>
<dbReference type="EMBL" id="PGGS01000461">
    <property type="protein sequence ID" value="PNH03794.1"/>
    <property type="molecule type" value="Genomic_DNA"/>
</dbReference>
<gene>
    <name evidence="8" type="ORF">TSOC_010128</name>
</gene>
<sequence length="256" mass="27601">MTYQYQRKPGCTKLSVVGLRKRLDPWRADMLERAAAALRADAAWLADVRLCATRARPAPTCPRRTPGDKASLRRLVNGSQLHTFAKAAYSRGHAATNSSRWLDERAPYEVPYVINYEPWFIISRRRSPPYDVRFCGYGWNKVAQVALVAASNFTFRVHPAAWLVHRPHERSRGQDLYSGPAAGVGGSGRAAQEEVRSPGPTGGRCAGPARGRFVGPAAAASACARGVGARPALPIGTLPGCSAAHNANLSRSRGGS</sequence>
<proteinExistence type="predicted"/>
<accession>A0A2J7ZU47</accession>